<dbReference type="Ensembl" id="ENSOSIT00000017547.1">
    <property type="protein sequence ID" value="ENSOSIP00000016598.1"/>
    <property type="gene ID" value="ENSOSIG00000009127.1"/>
</dbReference>
<proteinExistence type="predicted"/>
<feature type="domain" description="RING-type" evidence="11">
    <location>
        <begin position="56"/>
        <end position="98"/>
    </location>
</feature>
<dbReference type="InterPro" id="IPR001870">
    <property type="entry name" value="B30.2/SPRY"/>
</dbReference>
<dbReference type="Gene3D" id="2.60.120.920">
    <property type="match status" value="1"/>
</dbReference>
<feature type="domain" description="B box-type" evidence="12">
    <location>
        <begin position="378"/>
        <end position="414"/>
    </location>
</feature>
<keyword evidence="2" id="KW-0963">Cytoplasm</keyword>
<sequence length="776" mass="85927">MCHHLASDVYCTFKSGRWEERDSNVWPRPYPPCHCGNRNQHQQNKMGAVLDTPAKCPLCDELTRDPVVLKCNHRFCQRCIGDLWSVTPNGPYHCPEWRCKTVYQTLPFDSSLIRPPTPGRPVQARGSAGTSNNVEQTTSDLKQKTSSLTSRLLGKRKASSQIPEQPVSKRSNAEASGDAEPTTSASLNPNKPPGGGMSQEAVGALHARSDQGDGLVPNENVGPQDTSRKTAELVEDSDTSSEIDLCDAPLSVTPKPVTHAMSKTSATPGSSNCGSGPSIQGLSRLNQVSGGSPVSPNKTKSASGSPIHVGIFLQPENKTSTPVPCHYCPKTGCQPAVNTCLVCGASMCKEHLLPHLESPVFQSHTLISPVEDISLWKCQEHQEVNRIYCRQCEMCVCTVCTLIGSHRDHACISIREAENQLRANLKEEIKQLQETEQQVKNRVSQLGEKKETSRVVLTKAQESVKQQYGAIREALDQEEQSALQCILKEEKRVLGGLEDKLSSLQKTLQCIQKSLHTLEGLADAKADRRVQDQVFIMEYCKVSQLVSGIGSCVELFETPEEVDCARLNCLKTWTEKRLDTVIINMPGKDRDLYRLQYGIIPVLDEDTAHPKLQLSDNNRKVSYSETQQAYTEHESRFTSFPQVLASDALEKGRWYWEVNVPVDDGRWKVGLCESQMERKGQKDNSRLGFNSCSWCLACDKKKLEALHNKESIPVKTDGLQTLGVFLDFEDGGLSFFNASPGGSLVLLHYFKHSFSSPLYPAFSVSKTQLAMCDLFQ</sequence>
<dbReference type="SUPFAM" id="SSF57845">
    <property type="entry name" value="B-box zinc-binding domain"/>
    <property type="match status" value="1"/>
</dbReference>
<dbReference type="SUPFAM" id="SSF57850">
    <property type="entry name" value="RING/U-box"/>
    <property type="match status" value="1"/>
</dbReference>
<feature type="compositionally biased region" description="Polar residues" evidence="10">
    <location>
        <begin position="128"/>
        <end position="150"/>
    </location>
</feature>
<evidence type="ECO:0000313" key="15">
    <source>
        <dbReference type="Proteomes" id="UP000694383"/>
    </source>
</evidence>
<keyword evidence="7" id="KW-0391">Immunity</keyword>
<evidence type="ECO:0000256" key="7">
    <source>
        <dbReference type="ARBA" id="ARBA00022859"/>
    </source>
</evidence>
<feature type="region of interest" description="Disordered" evidence="10">
    <location>
        <begin position="110"/>
        <end position="306"/>
    </location>
</feature>
<keyword evidence="5 8" id="KW-0863">Zinc-finger</keyword>
<dbReference type="Pfam" id="PF13765">
    <property type="entry name" value="PRY"/>
    <property type="match status" value="1"/>
</dbReference>
<dbReference type="SMART" id="SM00589">
    <property type="entry name" value="PRY"/>
    <property type="match status" value="1"/>
</dbReference>
<evidence type="ECO:0000313" key="14">
    <source>
        <dbReference type="Ensembl" id="ENSOSIP00000016598.1"/>
    </source>
</evidence>
<dbReference type="AlphaFoldDB" id="A0A8C7XR81"/>
<feature type="compositionally biased region" description="Polar residues" evidence="10">
    <location>
        <begin position="159"/>
        <end position="174"/>
    </location>
</feature>
<dbReference type="GO" id="GO:0005737">
    <property type="term" value="C:cytoplasm"/>
    <property type="evidence" value="ECO:0007669"/>
    <property type="project" value="UniProtKB-SubCell"/>
</dbReference>
<dbReference type="Pfam" id="PF00097">
    <property type="entry name" value="zf-C3HC4"/>
    <property type="match status" value="1"/>
</dbReference>
<evidence type="ECO:0000259" key="11">
    <source>
        <dbReference type="PROSITE" id="PS50089"/>
    </source>
</evidence>
<dbReference type="SMART" id="SM00449">
    <property type="entry name" value="SPRY"/>
    <property type="match status" value="1"/>
</dbReference>
<accession>A0A8C7XR81</accession>
<keyword evidence="3" id="KW-0399">Innate immunity</keyword>
<dbReference type="PROSITE" id="PS00518">
    <property type="entry name" value="ZF_RING_1"/>
    <property type="match status" value="1"/>
</dbReference>
<dbReference type="GO" id="GO:0008270">
    <property type="term" value="F:zinc ion binding"/>
    <property type="evidence" value="ECO:0007669"/>
    <property type="project" value="UniProtKB-KW"/>
</dbReference>
<dbReference type="InterPro" id="IPR006574">
    <property type="entry name" value="PRY"/>
</dbReference>
<dbReference type="GeneTree" id="ENSGT00940000154294"/>
<dbReference type="SUPFAM" id="SSF49899">
    <property type="entry name" value="Concanavalin A-like lectins/glucanases"/>
    <property type="match status" value="1"/>
</dbReference>
<evidence type="ECO:0000256" key="1">
    <source>
        <dbReference type="ARBA" id="ARBA00004496"/>
    </source>
</evidence>
<protein>
    <submittedName>
        <fullName evidence="14">Si:dkey-29p10.4</fullName>
    </submittedName>
</protein>
<keyword evidence="15" id="KW-1185">Reference proteome</keyword>
<keyword evidence="6" id="KW-0862">Zinc</keyword>
<dbReference type="InterPro" id="IPR003879">
    <property type="entry name" value="Butyrophylin_SPRY"/>
</dbReference>
<feature type="domain" description="B30.2/SPRY" evidence="13">
    <location>
        <begin position="581"/>
        <end position="776"/>
    </location>
</feature>
<reference evidence="14" key="1">
    <citation type="submission" date="2025-08" db="UniProtKB">
        <authorList>
            <consortium name="Ensembl"/>
        </authorList>
    </citation>
    <scope>IDENTIFICATION</scope>
</reference>
<dbReference type="PROSITE" id="PS50119">
    <property type="entry name" value="ZF_BBOX"/>
    <property type="match status" value="1"/>
</dbReference>
<evidence type="ECO:0000256" key="4">
    <source>
        <dbReference type="ARBA" id="ARBA00022723"/>
    </source>
</evidence>
<evidence type="ECO:0000259" key="12">
    <source>
        <dbReference type="PROSITE" id="PS50119"/>
    </source>
</evidence>
<keyword evidence="4" id="KW-0479">Metal-binding</keyword>
<organism evidence="14 15">
    <name type="scientific">Oryzias sinensis</name>
    <name type="common">Chinese medaka</name>
    <dbReference type="NCBI Taxonomy" id="183150"/>
    <lineage>
        <taxon>Eukaryota</taxon>
        <taxon>Metazoa</taxon>
        <taxon>Chordata</taxon>
        <taxon>Craniata</taxon>
        <taxon>Vertebrata</taxon>
        <taxon>Euteleostomi</taxon>
        <taxon>Actinopterygii</taxon>
        <taxon>Neopterygii</taxon>
        <taxon>Teleostei</taxon>
        <taxon>Neoteleostei</taxon>
        <taxon>Acanthomorphata</taxon>
        <taxon>Ovalentaria</taxon>
        <taxon>Atherinomorphae</taxon>
        <taxon>Beloniformes</taxon>
        <taxon>Adrianichthyidae</taxon>
        <taxon>Oryziinae</taxon>
        <taxon>Oryzias</taxon>
    </lineage>
</organism>
<dbReference type="InterPro" id="IPR003877">
    <property type="entry name" value="SPRY_dom"/>
</dbReference>
<dbReference type="GO" id="GO:0045087">
    <property type="term" value="P:innate immune response"/>
    <property type="evidence" value="ECO:0007669"/>
    <property type="project" value="UniProtKB-KW"/>
</dbReference>
<comment type="subcellular location">
    <subcellularLocation>
        <location evidence="1">Cytoplasm</location>
    </subcellularLocation>
</comment>
<name>A0A8C7XR81_9TELE</name>
<feature type="compositionally biased region" description="Acidic residues" evidence="10">
    <location>
        <begin position="233"/>
        <end position="245"/>
    </location>
</feature>
<feature type="coiled-coil region" evidence="9">
    <location>
        <begin position="415"/>
        <end position="449"/>
    </location>
</feature>
<dbReference type="PROSITE" id="PS50188">
    <property type="entry name" value="B302_SPRY"/>
    <property type="match status" value="1"/>
</dbReference>
<evidence type="ECO:0000256" key="9">
    <source>
        <dbReference type="SAM" id="Coils"/>
    </source>
</evidence>
<dbReference type="InterPro" id="IPR000315">
    <property type="entry name" value="Znf_B-box"/>
</dbReference>
<dbReference type="InterPro" id="IPR001841">
    <property type="entry name" value="Znf_RING"/>
</dbReference>
<dbReference type="SMART" id="SM00184">
    <property type="entry name" value="RING"/>
    <property type="match status" value="1"/>
</dbReference>
<dbReference type="PROSITE" id="PS50089">
    <property type="entry name" value="ZF_RING_2"/>
    <property type="match status" value="1"/>
</dbReference>
<dbReference type="InterPro" id="IPR017907">
    <property type="entry name" value="Znf_RING_CS"/>
</dbReference>
<dbReference type="CDD" id="cd19756">
    <property type="entry name" value="Bbox2"/>
    <property type="match status" value="1"/>
</dbReference>
<keyword evidence="9" id="KW-0175">Coiled coil</keyword>
<dbReference type="InterPro" id="IPR013320">
    <property type="entry name" value="ConA-like_dom_sf"/>
</dbReference>
<dbReference type="InterPro" id="IPR018957">
    <property type="entry name" value="Znf_C3HC4_RING-type"/>
</dbReference>
<dbReference type="Pfam" id="PF00643">
    <property type="entry name" value="zf-B_box"/>
    <property type="match status" value="1"/>
</dbReference>
<evidence type="ECO:0000256" key="3">
    <source>
        <dbReference type="ARBA" id="ARBA00022588"/>
    </source>
</evidence>
<evidence type="ECO:0000256" key="10">
    <source>
        <dbReference type="SAM" id="MobiDB-lite"/>
    </source>
</evidence>
<dbReference type="SMART" id="SM00336">
    <property type="entry name" value="BBOX"/>
    <property type="match status" value="1"/>
</dbReference>
<reference evidence="14" key="2">
    <citation type="submission" date="2025-09" db="UniProtKB">
        <authorList>
            <consortium name="Ensembl"/>
        </authorList>
    </citation>
    <scope>IDENTIFICATION</scope>
</reference>
<dbReference type="PANTHER" id="PTHR25465:SF35">
    <property type="entry name" value="E3 UBIQUITIN_ISG15 LIGASE TRIM25-RELATED"/>
    <property type="match status" value="1"/>
</dbReference>
<evidence type="ECO:0000256" key="2">
    <source>
        <dbReference type="ARBA" id="ARBA00022490"/>
    </source>
</evidence>
<dbReference type="InterPro" id="IPR051051">
    <property type="entry name" value="E3_ubiq-ligase_TRIM/RNF"/>
</dbReference>
<dbReference type="Gene3D" id="3.30.160.60">
    <property type="entry name" value="Classic Zinc Finger"/>
    <property type="match status" value="1"/>
</dbReference>
<evidence type="ECO:0000259" key="13">
    <source>
        <dbReference type="PROSITE" id="PS50188"/>
    </source>
</evidence>
<dbReference type="Gene3D" id="4.10.830.40">
    <property type="match status" value="1"/>
</dbReference>
<dbReference type="InterPro" id="IPR043136">
    <property type="entry name" value="B30.2/SPRY_sf"/>
</dbReference>
<evidence type="ECO:0000256" key="8">
    <source>
        <dbReference type="PROSITE-ProRule" id="PRU00024"/>
    </source>
</evidence>
<feature type="compositionally biased region" description="Polar residues" evidence="10">
    <location>
        <begin position="261"/>
        <end position="304"/>
    </location>
</feature>
<evidence type="ECO:0000256" key="6">
    <source>
        <dbReference type="ARBA" id="ARBA00022833"/>
    </source>
</evidence>
<evidence type="ECO:0000256" key="5">
    <source>
        <dbReference type="ARBA" id="ARBA00022771"/>
    </source>
</evidence>
<dbReference type="Gene3D" id="3.30.40.10">
    <property type="entry name" value="Zinc/RING finger domain, C3HC4 (zinc finger)"/>
    <property type="match status" value="1"/>
</dbReference>
<dbReference type="Pfam" id="PF00622">
    <property type="entry name" value="SPRY"/>
    <property type="match status" value="1"/>
</dbReference>
<dbReference type="PRINTS" id="PR01407">
    <property type="entry name" value="BUTYPHLNCDUF"/>
</dbReference>
<dbReference type="PANTHER" id="PTHR25465">
    <property type="entry name" value="B-BOX DOMAIN CONTAINING"/>
    <property type="match status" value="1"/>
</dbReference>
<dbReference type="Proteomes" id="UP000694383">
    <property type="component" value="Unplaced"/>
</dbReference>
<dbReference type="InterPro" id="IPR013083">
    <property type="entry name" value="Znf_RING/FYVE/PHD"/>
</dbReference>